<dbReference type="STRING" id="1555112.LIP_1788"/>
<sequence length="244" mass="27174">MIEGERLQKVLARAGYGSRRACEEIVRQGRVRVNGRVAALGERVDPGRDRIEVGGAPLSKPERLVYLLLHKPRGVVSTVRDRHAGRTVLDLVPHRETRLYPVGRLDRESEGLILLTNDGALAERLLHPRHQVPRRYHVWVKGRVGEAALRQLREGVPLEDGTTAPAQVKLVRAAEGSSRLEIVLREGRKRQVRRMAMAVGHPVTRLVRVAMGPLRLGSLQPGAVRPLTRSELDELRRAAGIPGR</sequence>
<dbReference type="FunFam" id="3.30.70.1560:FF:000001">
    <property type="entry name" value="Pseudouridine synthase"/>
    <property type="match status" value="1"/>
</dbReference>
<dbReference type="Pfam" id="PF01479">
    <property type="entry name" value="S4"/>
    <property type="match status" value="1"/>
</dbReference>
<dbReference type="InterPro" id="IPR020103">
    <property type="entry name" value="PsdUridine_synth_cat_dom_sf"/>
</dbReference>
<dbReference type="InterPro" id="IPR050343">
    <property type="entry name" value="RsuA_PseudoU_synthase"/>
</dbReference>
<dbReference type="PROSITE" id="PS50889">
    <property type="entry name" value="S4"/>
    <property type="match status" value="1"/>
</dbReference>
<reference evidence="8" key="2">
    <citation type="journal article" date="2016" name="Int. J. Syst. Evol. Microbiol.">
        <title>Complete genome sequence and cell structure of Limnochorda pilosa, a Gram-negative spore-former within the phylum Firmicutes.</title>
        <authorList>
            <person name="Watanabe M."/>
            <person name="Kojima H."/>
            <person name="Fukui M."/>
        </authorList>
    </citation>
    <scope>NUCLEOTIDE SEQUENCE [LARGE SCALE GENOMIC DNA]</scope>
    <source>
        <strain evidence="8">HC45</strain>
    </source>
</reference>
<dbReference type="Pfam" id="PF00849">
    <property type="entry name" value="PseudoU_synth_2"/>
    <property type="match status" value="1"/>
</dbReference>
<dbReference type="PATRIC" id="fig|1555112.3.peg.1820"/>
<dbReference type="InterPro" id="IPR002942">
    <property type="entry name" value="S4_RNA-bd"/>
</dbReference>
<dbReference type="RefSeq" id="WP_068136759.1">
    <property type="nucleotide sequence ID" value="NZ_AP014924.1"/>
</dbReference>
<evidence type="ECO:0000256" key="3">
    <source>
        <dbReference type="ARBA" id="ARBA00023235"/>
    </source>
</evidence>
<keyword evidence="2 4" id="KW-0694">RNA-binding</keyword>
<dbReference type="InterPro" id="IPR018496">
    <property type="entry name" value="PsdUridine_synth_RsuA/RluB_CS"/>
</dbReference>
<protein>
    <recommendedName>
        <fullName evidence="5">Pseudouridine synthase</fullName>
        <ecNumber evidence="5">5.4.99.-</ecNumber>
    </recommendedName>
</protein>
<dbReference type="Gene3D" id="3.30.70.580">
    <property type="entry name" value="Pseudouridine synthase I, catalytic domain, N-terminal subdomain"/>
    <property type="match status" value="1"/>
</dbReference>
<evidence type="ECO:0000313" key="8">
    <source>
        <dbReference type="Proteomes" id="UP000065807"/>
    </source>
</evidence>
<dbReference type="InterPro" id="IPR036986">
    <property type="entry name" value="S4_RNA-bd_sf"/>
</dbReference>
<gene>
    <name evidence="7" type="ORF">LIP_1788</name>
</gene>
<dbReference type="NCBIfam" id="TIGR00093">
    <property type="entry name" value="pseudouridine synthase"/>
    <property type="match status" value="1"/>
</dbReference>
<dbReference type="SMART" id="SM00363">
    <property type="entry name" value="S4"/>
    <property type="match status" value="1"/>
</dbReference>
<dbReference type="OrthoDB" id="9807213at2"/>
<keyword evidence="3 5" id="KW-0413">Isomerase</keyword>
<dbReference type="PROSITE" id="PS01149">
    <property type="entry name" value="PSI_RSU"/>
    <property type="match status" value="1"/>
</dbReference>
<reference evidence="8" key="1">
    <citation type="submission" date="2015-07" db="EMBL/GenBank/DDBJ databases">
        <title>Complete genome sequence and phylogenetic analysis of Limnochorda pilosa.</title>
        <authorList>
            <person name="Watanabe M."/>
            <person name="Kojima H."/>
            <person name="Fukui M."/>
        </authorList>
    </citation>
    <scope>NUCLEOTIDE SEQUENCE [LARGE SCALE GENOMIC DNA]</scope>
    <source>
        <strain evidence="8">HC45</strain>
    </source>
</reference>
<dbReference type="EMBL" id="AP014924">
    <property type="protein sequence ID" value="BAS27632.1"/>
    <property type="molecule type" value="Genomic_DNA"/>
</dbReference>
<accession>A0A0K2SKT9</accession>
<dbReference type="InterPro" id="IPR006145">
    <property type="entry name" value="PsdUridine_synth_RsuA/RluA"/>
</dbReference>
<dbReference type="InterPro" id="IPR042092">
    <property type="entry name" value="PsdUridine_s_RsuA/RluB/E/F_cat"/>
</dbReference>
<dbReference type="KEGG" id="lpil:LIP_1788"/>
<name>A0A0K2SKT9_LIMPI</name>
<dbReference type="GO" id="GO:0003723">
    <property type="term" value="F:RNA binding"/>
    <property type="evidence" value="ECO:0007669"/>
    <property type="project" value="UniProtKB-KW"/>
</dbReference>
<dbReference type="InterPro" id="IPR000748">
    <property type="entry name" value="PsdUridine_synth_RsuA/RluB/E/F"/>
</dbReference>
<dbReference type="PANTHER" id="PTHR47683">
    <property type="entry name" value="PSEUDOURIDINE SYNTHASE FAMILY PROTEIN-RELATED"/>
    <property type="match status" value="1"/>
</dbReference>
<dbReference type="GO" id="GO:0005829">
    <property type="term" value="C:cytosol"/>
    <property type="evidence" value="ECO:0007669"/>
    <property type="project" value="UniProtKB-ARBA"/>
</dbReference>
<feature type="domain" description="RNA-binding S4" evidence="6">
    <location>
        <begin position="5"/>
        <end position="70"/>
    </location>
</feature>
<dbReference type="CDD" id="cd00165">
    <property type="entry name" value="S4"/>
    <property type="match status" value="1"/>
</dbReference>
<dbReference type="Proteomes" id="UP000065807">
    <property type="component" value="Chromosome"/>
</dbReference>
<dbReference type="GO" id="GO:0000455">
    <property type="term" value="P:enzyme-directed rRNA pseudouridine synthesis"/>
    <property type="evidence" value="ECO:0007669"/>
    <property type="project" value="UniProtKB-ARBA"/>
</dbReference>
<comment type="similarity">
    <text evidence="1 5">Belongs to the pseudouridine synthase RsuA family.</text>
</comment>
<dbReference type="SUPFAM" id="SSF55174">
    <property type="entry name" value="Alpha-L RNA-binding motif"/>
    <property type="match status" value="1"/>
</dbReference>
<dbReference type="CDD" id="cd02870">
    <property type="entry name" value="PseudoU_synth_RsuA_like"/>
    <property type="match status" value="1"/>
</dbReference>
<dbReference type="Gene3D" id="3.30.70.1560">
    <property type="entry name" value="Alpha-L RNA-binding motif"/>
    <property type="match status" value="1"/>
</dbReference>
<dbReference type="GO" id="GO:0120159">
    <property type="term" value="F:rRNA pseudouridine synthase activity"/>
    <property type="evidence" value="ECO:0007669"/>
    <property type="project" value="UniProtKB-ARBA"/>
</dbReference>
<dbReference type="SUPFAM" id="SSF55120">
    <property type="entry name" value="Pseudouridine synthase"/>
    <property type="match status" value="1"/>
</dbReference>
<evidence type="ECO:0000256" key="4">
    <source>
        <dbReference type="PROSITE-ProRule" id="PRU00182"/>
    </source>
</evidence>
<dbReference type="Gene3D" id="3.10.290.10">
    <property type="entry name" value="RNA-binding S4 domain"/>
    <property type="match status" value="1"/>
</dbReference>
<evidence type="ECO:0000313" key="7">
    <source>
        <dbReference type="EMBL" id="BAS27632.1"/>
    </source>
</evidence>
<evidence type="ECO:0000256" key="1">
    <source>
        <dbReference type="ARBA" id="ARBA00008348"/>
    </source>
</evidence>
<dbReference type="EC" id="5.4.99.-" evidence="5"/>
<dbReference type="AlphaFoldDB" id="A0A0K2SKT9"/>
<evidence type="ECO:0000256" key="2">
    <source>
        <dbReference type="ARBA" id="ARBA00022884"/>
    </source>
</evidence>
<dbReference type="FunFam" id="3.10.290.10:FF:000003">
    <property type="entry name" value="Pseudouridine synthase"/>
    <property type="match status" value="1"/>
</dbReference>
<organism evidence="7 8">
    <name type="scientific">Limnochorda pilosa</name>
    <dbReference type="NCBI Taxonomy" id="1555112"/>
    <lineage>
        <taxon>Bacteria</taxon>
        <taxon>Bacillati</taxon>
        <taxon>Bacillota</taxon>
        <taxon>Limnochordia</taxon>
        <taxon>Limnochordales</taxon>
        <taxon>Limnochordaceae</taxon>
        <taxon>Limnochorda</taxon>
    </lineage>
</organism>
<dbReference type="PANTHER" id="PTHR47683:SF2">
    <property type="entry name" value="RNA-BINDING S4 DOMAIN-CONTAINING PROTEIN"/>
    <property type="match status" value="1"/>
</dbReference>
<dbReference type="InterPro" id="IPR020094">
    <property type="entry name" value="TruA/RsuA/RluB/E/F_N"/>
</dbReference>
<evidence type="ECO:0000256" key="5">
    <source>
        <dbReference type="RuleBase" id="RU003887"/>
    </source>
</evidence>
<proteinExistence type="inferred from homology"/>
<evidence type="ECO:0000259" key="6">
    <source>
        <dbReference type="SMART" id="SM00363"/>
    </source>
</evidence>
<keyword evidence="8" id="KW-1185">Reference proteome</keyword>